<dbReference type="EMBL" id="CR522870">
    <property type="protein sequence ID" value="CAG37295.1"/>
    <property type="molecule type" value="Genomic_DNA"/>
</dbReference>
<name>Q6AK31_DESPS</name>
<protein>
    <submittedName>
        <fullName evidence="2">Uncharacterized protein</fullName>
    </submittedName>
</protein>
<reference evidence="3" key="1">
    <citation type="journal article" date="2004" name="Environ. Microbiol.">
        <title>The genome of Desulfotalea psychrophila, a sulfate-reducing bacterium from permanently cold Arctic sediments.</title>
        <authorList>
            <person name="Rabus R."/>
            <person name="Ruepp A."/>
            <person name="Frickey T."/>
            <person name="Rattei T."/>
            <person name="Fartmann B."/>
            <person name="Stark M."/>
            <person name="Bauer M."/>
            <person name="Zibat A."/>
            <person name="Lombardot T."/>
            <person name="Becker I."/>
            <person name="Amann J."/>
            <person name="Gellner K."/>
            <person name="Teeling H."/>
            <person name="Leuschner W.D."/>
            <person name="Gloeckner F.-O."/>
            <person name="Lupas A.N."/>
            <person name="Amann R."/>
            <person name="Klenk H.-P."/>
        </authorList>
    </citation>
    <scope>NUCLEOTIDE SEQUENCE [LARGE SCALE GENOMIC DNA]</scope>
    <source>
        <strain evidence="3">DSM 12343 / LSv54</strain>
    </source>
</reference>
<dbReference type="HOGENOM" id="CLU_1600073_0_0_7"/>
<keyword evidence="3" id="KW-1185">Reference proteome</keyword>
<gene>
    <name evidence="2" type="ordered locus">DP2566</name>
</gene>
<evidence type="ECO:0000313" key="3">
    <source>
        <dbReference type="Proteomes" id="UP000000602"/>
    </source>
</evidence>
<feature type="region of interest" description="Disordered" evidence="1">
    <location>
        <begin position="120"/>
        <end position="140"/>
    </location>
</feature>
<proteinExistence type="predicted"/>
<sequence>MRGRAIYRCIKPETPKKETIYKCIKAETPKKETIYICRQAKYLRRWPIYGQTVNQASRPSIEFPRFDGGHRIVACQPYWPKGEAFPPLHPMPLRPSCQSSLSFQLSLRLRTGSWTPLASAHAPHSVRATERGEGPPPSSYGRMQNVEMTMLSSVPMGIAQANIGAI</sequence>
<organism evidence="2 3">
    <name type="scientific">Desulfotalea psychrophila (strain LSv54 / DSM 12343)</name>
    <dbReference type="NCBI Taxonomy" id="177439"/>
    <lineage>
        <taxon>Bacteria</taxon>
        <taxon>Pseudomonadati</taxon>
        <taxon>Thermodesulfobacteriota</taxon>
        <taxon>Desulfobulbia</taxon>
        <taxon>Desulfobulbales</taxon>
        <taxon>Desulfocapsaceae</taxon>
        <taxon>Desulfotalea</taxon>
    </lineage>
</organism>
<dbReference type="Proteomes" id="UP000000602">
    <property type="component" value="Chromosome"/>
</dbReference>
<dbReference type="STRING" id="177439.DP2566"/>
<dbReference type="AlphaFoldDB" id="Q6AK31"/>
<dbReference type="KEGG" id="dps:DP2566"/>
<accession>Q6AK31</accession>
<evidence type="ECO:0000256" key="1">
    <source>
        <dbReference type="SAM" id="MobiDB-lite"/>
    </source>
</evidence>
<evidence type="ECO:0000313" key="2">
    <source>
        <dbReference type="EMBL" id="CAG37295.1"/>
    </source>
</evidence>